<sequence>MPAKKGKKARAKAKKVKKYETDDYQEEKCRIREALLAYENNDPDAPNLTRAAKVFQICPRKLCRRAKGAGNLARV</sequence>
<protein>
    <submittedName>
        <fullName evidence="1">Uncharacterized protein</fullName>
    </submittedName>
</protein>
<evidence type="ECO:0000313" key="1">
    <source>
        <dbReference type="EMBL" id="KAJ8061004.1"/>
    </source>
</evidence>
<keyword evidence="2" id="KW-1185">Reference proteome</keyword>
<accession>A0A9X0ADV1</accession>
<proteinExistence type="predicted"/>
<dbReference type="Proteomes" id="UP001152300">
    <property type="component" value="Unassembled WGS sequence"/>
</dbReference>
<reference evidence="1" key="1">
    <citation type="submission" date="2022-11" db="EMBL/GenBank/DDBJ databases">
        <title>Genome Resource of Sclerotinia nivalis Strain SnTB1, a Plant Pathogen Isolated from American Ginseng.</title>
        <authorList>
            <person name="Fan S."/>
        </authorList>
    </citation>
    <scope>NUCLEOTIDE SEQUENCE</scope>
    <source>
        <strain evidence="1">SnTB1</strain>
    </source>
</reference>
<name>A0A9X0ADV1_9HELO</name>
<evidence type="ECO:0000313" key="2">
    <source>
        <dbReference type="Proteomes" id="UP001152300"/>
    </source>
</evidence>
<gene>
    <name evidence="1" type="ORF">OCU04_010082</name>
</gene>
<organism evidence="1 2">
    <name type="scientific">Sclerotinia nivalis</name>
    <dbReference type="NCBI Taxonomy" id="352851"/>
    <lineage>
        <taxon>Eukaryota</taxon>
        <taxon>Fungi</taxon>
        <taxon>Dikarya</taxon>
        <taxon>Ascomycota</taxon>
        <taxon>Pezizomycotina</taxon>
        <taxon>Leotiomycetes</taxon>
        <taxon>Helotiales</taxon>
        <taxon>Sclerotiniaceae</taxon>
        <taxon>Sclerotinia</taxon>
    </lineage>
</organism>
<comment type="caution">
    <text evidence="1">The sequence shown here is derived from an EMBL/GenBank/DDBJ whole genome shotgun (WGS) entry which is preliminary data.</text>
</comment>
<dbReference type="EMBL" id="JAPEIS010000012">
    <property type="protein sequence ID" value="KAJ8061004.1"/>
    <property type="molecule type" value="Genomic_DNA"/>
</dbReference>
<dbReference type="AlphaFoldDB" id="A0A9X0ADV1"/>